<dbReference type="EMBL" id="SZPQ01000023">
    <property type="protein sequence ID" value="TKI04991.1"/>
    <property type="molecule type" value="Genomic_DNA"/>
</dbReference>
<organism evidence="10 11">
    <name type="scientific">Martelella alba</name>
    <dbReference type="NCBI Taxonomy" id="2590451"/>
    <lineage>
        <taxon>Bacteria</taxon>
        <taxon>Pseudomonadati</taxon>
        <taxon>Pseudomonadota</taxon>
        <taxon>Alphaproteobacteria</taxon>
        <taxon>Hyphomicrobiales</taxon>
        <taxon>Aurantimonadaceae</taxon>
        <taxon>Martelella</taxon>
    </lineage>
</organism>
<dbReference type="NCBIfam" id="TIGR01667">
    <property type="entry name" value="YCCS_YHFK"/>
    <property type="match status" value="1"/>
</dbReference>
<comment type="similarity">
    <text evidence="6">Belongs to the YccS/YhfK family.</text>
</comment>
<feature type="transmembrane region" description="Helical" evidence="7">
    <location>
        <begin position="487"/>
        <end position="505"/>
    </location>
</feature>
<dbReference type="RefSeq" id="WP_136991131.1">
    <property type="nucleotide sequence ID" value="NZ_SZPQ01000023.1"/>
</dbReference>
<feature type="domain" description="Integral membrane protein YccS N-terminal" evidence="8">
    <location>
        <begin position="63"/>
        <end position="330"/>
    </location>
</feature>
<dbReference type="InterPro" id="IPR032692">
    <property type="entry name" value="YccS_N"/>
</dbReference>
<accession>A0ABY2SJ59</accession>
<dbReference type="Pfam" id="PF12805">
    <property type="entry name" value="FUSC-like"/>
    <property type="match status" value="1"/>
</dbReference>
<feature type="transmembrane region" description="Helical" evidence="7">
    <location>
        <begin position="63"/>
        <end position="81"/>
    </location>
</feature>
<evidence type="ECO:0000256" key="2">
    <source>
        <dbReference type="ARBA" id="ARBA00022475"/>
    </source>
</evidence>
<evidence type="ECO:0000256" key="1">
    <source>
        <dbReference type="ARBA" id="ARBA00004651"/>
    </source>
</evidence>
<feature type="transmembrane region" description="Helical" evidence="7">
    <location>
        <begin position="137"/>
        <end position="156"/>
    </location>
</feature>
<dbReference type="PANTHER" id="PTHR30509:SF23">
    <property type="entry name" value="INNER MEMBRANE PROTEIN"/>
    <property type="match status" value="1"/>
</dbReference>
<keyword evidence="4 7" id="KW-1133">Transmembrane helix</keyword>
<gene>
    <name evidence="10" type="ORF">FCN80_15795</name>
</gene>
<dbReference type="InterPro" id="IPR010020">
    <property type="entry name" value="Integral_membrane_YCCS_YHJK"/>
</dbReference>
<feature type="transmembrane region" description="Helical" evidence="7">
    <location>
        <begin position="459"/>
        <end position="475"/>
    </location>
</feature>
<dbReference type="Pfam" id="PF13515">
    <property type="entry name" value="FUSC_2"/>
    <property type="match status" value="1"/>
</dbReference>
<protein>
    <recommendedName>
        <fullName evidence="12">YccS/YhfK family integral membrane protein</fullName>
    </recommendedName>
</protein>
<evidence type="ECO:0000256" key="7">
    <source>
        <dbReference type="SAM" id="Phobius"/>
    </source>
</evidence>
<keyword evidence="11" id="KW-1185">Reference proteome</keyword>
<feature type="transmembrane region" description="Helical" evidence="7">
    <location>
        <begin position="436"/>
        <end position="453"/>
    </location>
</feature>
<evidence type="ECO:0000256" key="4">
    <source>
        <dbReference type="ARBA" id="ARBA00022989"/>
    </source>
</evidence>
<name>A0ABY2SJ59_9HYPH</name>
<feature type="transmembrane region" description="Helical" evidence="7">
    <location>
        <begin position="87"/>
        <end position="104"/>
    </location>
</feature>
<sequence>MWRRLIYHPEVNYALRQTAVLCLPVAVGLLLGGLQNGLLFSLVPACCNIAGLDTLHKRFFKRLAVGGALFAVGSILIQWLLGAHVPLPLVMFLLAMLFGVTGEISPLHGRLLPASLIAAIFTLGLTGNMPFWAPPLLYVAGTAWYGLFSYVWFLLWKEQPMRETLSLLYRELADYIEAKYSLLTQHTDPETALPPLFARQQHVIDLIAQVYQQLHMLSAHNQLQYKRLLRAFQVALDLQEHIAVSLHQPDEVQKLVEQSHAETVIRYNAQIIAARLRTVADDILYHRPPDRFTMARAISALEKIAERHPDNPVGQFCYYHFSRIARLLRTQRPLYKRDVMADNQQRLSVWQALGSYCSITSMALRNAARLGIMLAVGGSLGLALNLPKPYWIMMTVMFVSQNGYNATRVRIQHRALGTVAGLFIAAASLQLRLDDMTVLLLMLAVTLAAYLVLRKNYGLAMVGFTVTAVYTLQLLSMNGEHFLVPRLVDTLIGCMLALGGSLWLWPQWQSGLLRKNAHQALERDQDALRLLLQPAPESAALAYARMRANQQHNALFTSLSQAMQEPGFNSQYLADMRLWVTHSQFIVEHINAMTILARDHYMLPPGLAENYLTACEVALQRCQQRLEYDGPASDAPALATAGDTPEQPGTLMERHLRRILFHLGVMHTISSVAWRQRPRHGIWLSHRLREGAGS</sequence>
<evidence type="ECO:0008006" key="12">
    <source>
        <dbReference type="Google" id="ProtNLM"/>
    </source>
</evidence>
<comment type="caution">
    <text evidence="10">The sequence shown here is derived from an EMBL/GenBank/DDBJ whole genome shotgun (WGS) entry which is preliminary data.</text>
</comment>
<feature type="transmembrane region" description="Helical" evidence="7">
    <location>
        <begin position="111"/>
        <end position="131"/>
    </location>
</feature>
<dbReference type="Proteomes" id="UP000305202">
    <property type="component" value="Unassembled WGS sequence"/>
</dbReference>
<reference evidence="10 11" key="1">
    <citation type="submission" date="2019-04" db="EMBL/GenBank/DDBJ databases">
        <authorList>
            <person name="Li M."/>
            <person name="Gao C."/>
        </authorList>
    </citation>
    <scope>NUCLEOTIDE SEQUENCE [LARGE SCALE GENOMIC DNA]</scope>
    <source>
        <strain evidence="10 11">BGMRC 2031</strain>
    </source>
</reference>
<evidence type="ECO:0000256" key="3">
    <source>
        <dbReference type="ARBA" id="ARBA00022692"/>
    </source>
</evidence>
<evidence type="ECO:0000256" key="5">
    <source>
        <dbReference type="ARBA" id="ARBA00023136"/>
    </source>
</evidence>
<feature type="transmembrane region" description="Helical" evidence="7">
    <location>
        <begin position="370"/>
        <end position="391"/>
    </location>
</feature>
<dbReference type="PANTHER" id="PTHR30509">
    <property type="entry name" value="P-HYDROXYBENZOIC ACID EFFLUX PUMP SUBUNIT-RELATED"/>
    <property type="match status" value="1"/>
</dbReference>
<feature type="domain" description="Integral membrane bound transporter" evidence="9">
    <location>
        <begin position="379"/>
        <end position="498"/>
    </location>
</feature>
<comment type="subcellular location">
    <subcellularLocation>
        <location evidence="1">Cell membrane</location>
        <topology evidence="1">Multi-pass membrane protein</topology>
    </subcellularLocation>
</comment>
<evidence type="ECO:0000259" key="8">
    <source>
        <dbReference type="Pfam" id="PF12805"/>
    </source>
</evidence>
<dbReference type="InterPro" id="IPR049453">
    <property type="entry name" value="Memb_transporter_dom"/>
</dbReference>
<evidence type="ECO:0000313" key="10">
    <source>
        <dbReference type="EMBL" id="TKI04991.1"/>
    </source>
</evidence>
<proteinExistence type="inferred from homology"/>
<evidence type="ECO:0000259" key="9">
    <source>
        <dbReference type="Pfam" id="PF13515"/>
    </source>
</evidence>
<feature type="transmembrane region" description="Helical" evidence="7">
    <location>
        <begin position="12"/>
        <end position="31"/>
    </location>
</feature>
<evidence type="ECO:0000256" key="6">
    <source>
        <dbReference type="ARBA" id="ARBA00043993"/>
    </source>
</evidence>
<evidence type="ECO:0000313" key="11">
    <source>
        <dbReference type="Proteomes" id="UP000305202"/>
    </source>
</evidence>
<keyword evidence="5 7" id="KW-0472">Membrane</keyword>
<keyword evidence="3 7" id="KW-0812">Transmembrane</keyword>
<keyword evidence="2" id="KW-1003">Cell membrane</keyword>